<keyword evidence="8" id="KW-0812">Transmembrane</keyword>
<dbReference type="GO" id="GO:0051539">
    <property type="term" value="F:4 iron, 4 sulfur cluster binding"/>
    <property type="evidence" value="ECO:0007669"/>
    <property type="project" value="UniProtKB-KW"/>
</dbReference>
<evidence type="ECO:0000256" key="2">
    <source>
        <dbReference type="ARBA" id="ARBA00022603"/>
    </source>
</evidence>
<proteinExistence type="predicted"/>
<dbReference type="SFLD" id="SFLDG01123">
    <property type="entry name" value="methyltransferase_(Class_B)"/>
    <property type="match status" value="1"/>
</dbReference>
<sequence length="527" mass="61187">MHTNILKNLKTSPLQKSNKKILLYFPTPFSYHRPWKGVPLALLAITRTLAKEGYDIKIFTHFLSKNVEKEIIKNGNKAICLGISAMTGFQIYDGLKIAKKFKKKYPNIPIVWGGWHPSILPLETLKNPYVDIVVRGQGDITFTKLVKALETKKTLKNVLGISYKKSKKYFHNPDRPPVNLDSLPPLPYHLINVNKCVFGTEYGEKTIPYISSYGCPHRCGFCVEQIVNKRRWTSLSSKNVVDEWESLIKRYKADSIAVYDSNFFVNEKRTAEICQMLLDRKLNIKWGNANGRVGQLSRYQPKTWELMEKSGCAMILTGAESGSQDALDLIEKDMDVNEIIKFTQLCHKYHIKILYSFLVGLPWSKNPIENKKFVDSEYKSTLSLINQTLKISDRNRYTYYIFLPYPGAPLFHRAVSLGLNYPKSLKNWSTYLMSPEDAFKTVTRQKWITPYQARLTAMLTQYIFGLMDRDTYDVLIKRISNPIYKILFIISFNIGLLIVKLRWKFKFFRYPVDYLIFTYIHKYGGLI</sequence>
<dbReference type="InterPro" id="IPR007197">
    <property type="entry name" value="rSAM"/>
</dbReference>
<keyword evidence="5" id="KW-0479">Metal-binding</keyword>
<dbReference type="InterPro" id="IPR006638">
    <property type="entry name" value="Elp3/MiaA/NifB-like_rSAM"/>
</dbReference>
<dbReference type="CDD" id="cd02068">
    <property type="entry name" value="radical_SAM_B12_BD"/>
    <property type="match status" value="1"/>
</dbReference>
<keyword evidence="4" id="KW-0949">S-adenosyl-L-methionine</keyword>
<dbReference type="GO" id="GO:0031419">
    <property type="term" value="F:cobalamin binding"/>
    <property type="evidence" value="ECO:0007669"/>
    <property type="project" value="InterPro"/>
</dbReference>
<dbReference type="SUPFAM" id="SSF102114">
    <property type="entry name" value="Radical SAM enzymes"/>
    <property type="match status" value="1"/>
</dbReference>
<keyword evidence="6" id="KW-0408">Iron</keyword>
<dbReference type="Pfam" id="PF02310">
    <property type="entry name" value="B12-binding"/>
    <property type="match status" value="1"/>
</dbReference>
<evidence type="ECO:0000256" key="6">
    <source>
        <dbReference type="ARBA" id="ARBA00023004"/>
    </source>
</evidence>
<dbReference type="InterPro" id="IPR036724">
    <property type="entry name" value="Cobalamin-bd_sf"/>
</dbReference>
<dbReference type="AlphaFoldDB" id="A0A1F6YGZ9"/>
<feature type="transmembrane region" description="Helical" evidence="8">
    <location>
        <begin position="482"/>
        <end position="499"/>
    </location>
</feature>
<evidence type="ECO:0000256" key="3">
    <source>
        <dbReference type="ARBA" id="ARBA00022679"/>
    </source>
</evidence>
<protein>
    <recommendedName>
        <fullName evidence="9">B12-binding domain-containing protein</fullName>
    </recommendedName>
</protein>
<dbReference type="Proteomes" id="UP000179274">
    <property type="component" value="Unassembled WGS sequence"/>
</dbReference>
<feature type="domain" description="B12-binding" evidence="9">
    <location>
        <begin position="19"/>
        <end position="156"/>
    </location>
</feature>
<dbReference type="InterPro" id="IPR051198">
    <property type="entry name" value="BchE-like"/>
</dbReference>
<evidence type="ECO:0000256" key="5">
    <source>
        <dbReference type="ARBA" id="ARBA00022723"/>
    </source>
</evidence>
<comment type="cofactor">
    <cofactor evidence="1">
        <name>[4Fe-4S] cluster</name>
        <dbReference type="ChEBI" id="CHEBI:49883"/>
    </cofactor>
</comment>
<dbReference type="Pfam" id="PF04055">
    <property type="entry name" value="Radical_SAM"/>
    <property type="match status" value="1"/>
</dbReference>
<dbReference type="InterPro" id="IPR023404">
    <property type="entry name" value="rSAM_horseshoe"/>
</dbReference>
<keyword evidence="7" id="KW-0411">Iron-sulfur</keyword>
<keyword evidence="3" id="KW-0808">Transferase</keyword>
<dbReference type="SFLD" id="SFLDS00029">
    <property type="entry name" value="Radical_SAM"/>
    <property type="match status" value="1"/>
</dbReference>
<keyword evidence="8" id="KW-0472">Membrane</keyword>
<evidence type="ECO:0000256" key="7">
    <source>
        <dbReference type="ARBA" id="ARBA00023014"/>
    </source>
</evidence>
<evidence type="ECO:0000313" key="10">
    <source>
        <dbReference type="EMBL" id="OGJ05651.1"/>
    </source>
</evidence>
<name>A0A1F6YGZ9_9BACT</name>
<dbReference type="SUPFAM" id="SSF52242">
    <property type="entry name" value="Cobalamin (vitamin B12)-binding domain"/>
    <property type="match status" value="1"/>
</dbReference>
<comment type="caution">
    <text evidence="10">The sequence shown here is derived from an EMBL/GenBank/DDBJ whole genome shotgun (WGS) entry which is preliminary data.</text>
</comment>
<dbReference type="SFLD" id="SFLDG01082">
    <property type="entry name" value="B12-binding_domain_containing"/>
    <property type="match status" value="1"/>
</dbReference>
<dbReference type="InterPro" id="IPR034466">
    <property type="entry name" value="Methyltransferase_Class_B"/>
</dbReference>
<evidence type="ECO:0000256" key="8">
    <source>
        <dbReference type="SAM" id="Phobius"/>
    </source>
</evidence>
<dbReference type="SMART" id="SM00729">
    <property type="entry name" value="Elp3"/>
    <property type="match status" value="1"/>
</dbReference>
<evidence type="ECO:0000313" key="11">
    <source>
        <dbReference type="Proteomes" id="UP000179274"/>
    </source>
</evidence>
<gene>
    <name evidence="10" type="ORF">A2192_00310</name>
</gene>
<dbReference type="PANTHER" id="PTHR43409:SF7">
    <property type="entry name" value="BLL1977 PROTEIN"/>
    <property type="match status" value="1"/>
</dbReference>
<dbReference type="Gene3D" id="3.40.50.280">
    <property type="entry name" value="Cobalamin-binding domain"/>
    <property type="match status" value="1"/>
</dbReference>
<dbReference type="PROSITE" id="PS51332">
    <property type="entry name" value="B12_BINDING"/>
    <property type="match status" value="1"/>
</dbReference>
<evidence type="ECO:0000256" key="1">
    <source>
        <dbReference type="ARBA" id="ARBA00001966"/>
    </source>
</evidence>
<dbReference type="PANTHER" id="PTHR43409">
    <property type="entry name" value="ANAEROBIC MAGNESIUM-PROTOPORPHYRIN IX MONOMETHYL ESTER CYCLASE-RELATED"/>
    <property type="match status" value="1"/>
</dbReference>
<dbReference type="Gene3D" id="3.80.30.20">
    <property type="entry name" value="tm_1862 like domain"/>
    <property type="match status" value="1"/>
</dbReference>
<organism evidence="10 11">
    <name type="scientific">Candidatus Nomurabacteria bacterium RIFOXYA1_FULL_35_17</name>
    <dbReference type="NCBI Taxonomy" id="1801798"/>
    <lineage>
        <taxon>Bacteria</taxon>
        <taxon>Candidatus Nomuraibacteriota</taxon>
    </lineage>
</organism>
<dbReference type="GO" id="GO:0046872">
    <property type="term" value="F:metal ion binding"/>
    <property type="evidence" value="ECO:0007669"/>
    <property type="project" value="UniProtKB-KW"/>
</dbReference>
<dbReference type="EMBL" id="MFVW01000036">
    <property type="protein sequence ID" value="OGJ05651.1"/>
    <property type="molecule type" value="Genomic_DNA"/>
</dbReference>
<evidence type="ECO:0000256" key="4">
    <source>
        <dbReference type="ARBA" id="ARBA00022691"/>
    </source>
</evidence>
<reference evidence="10 11" key="1">
    <citation type="journal article" date="2016" name="Nat. Commun.">
        <title>Thousands of microbial genomes shed light on interconnected biogeochemical processes in an aquifer system.</title>
        <authorList>
            <person name="Anantharaman K."/>
            <person name="Brown C.T."/>
            <person name="Hug L.A."/>
            <person name="Sharon I."/>
            <person name="Castelle C.J."/>
            <person name="Probst A.J."/>
            <person name="Thomas B.C."/>
            <person name="Singh A."/>
            <person name="Wilkins M.J."/>
            <person name="Karaoz U."/>
            <person name="Brodie E.L."/>
            <person name="Williams K.H."/>
            <person name="Hubbard S.S."/>
            <person name="Banfield J.F."/>
        </authorList>
    </citation>
    <scope>NUCLEOTIDE SEQUENCE [LARGE SCALE GENOMIC DNA]</scope>
</reference>
<evidence type="ECO:0000259" key="9">
    <source>
        <dbReference type="PROSITE" id="PS51332"/>
    </source>
</evidence>
<dbReference type="InterPro" id="IPR006158">
    <property type="entry name" value="Cobalamin-bd"/>
</dbReference>
<dbReference type="GO" id="GO:0003824">
    <property type="term" value="F:catalytic activity"/>
    <property type="evidence" value="ECO:0007669"/>
    <property type="project" value="InterPro"/>
</dbReference>
<keyword evidence="2" id="KW-0489">Methyltransferase</keyword>
<keyword evidence="8" id="KW-1133">Transmembrane helix</keyword>
<accession>A0A1F6YGZ9</accession>
<dbReference type="InterPro" id="IPR058240">
    <property type="entry name" value="rSAM_sf"/>
</dbReference>